<protein>
    <submittedName>
        <fullName evidence="1">Uncharacterized protein</fullName>
    </submittedName>
</protein>
<comment type="caution">
    <text evidence="1">The sequence shown here is derived from an EMBL/GenBank/DDBJ whole genome shotgun (WGS) entry which is preliminary data.</text>
</comment>
<organism evidence="1">
    <name type="scientific">bioreactor metagenome</name>
    <dbReference type="NCBI Taxonomy" id="1076179"/>
    <lineage>
        <taxon>unclassified sequences</taxon>
        <taxon>metagenomes</taxon>
        <taxon>ecological metagenomes</taxon>
    </lineage>
</organism>
<dbReference type="EMBL" id="VSSQ01004579">
    <property type="protein sequence ID" value="MPM25786.1"/>
    <property type="molecule type" value="Genomic_DNA"/>
</dbReference>
<dbReference type="AlphaFoldDB" id="A0A644YB60"/>
<gene>
    <name evidence="1" type="ORF">SDC9_72286</name>
</gene>
<reference evidence="1" key="1">
    <citation type="submission" date="2019-08" db="EMBL/GenBank/DDBJ databases">
        <authorList>
            <person name="Kucharzyk K."/>
            <person name="Murdoch R.W."/>
            <person name="Higgins S."/>
            <person name="Loffler F."/>
        </authorList>
    </citation>
    <scope>NUCLEOTIDE SEQUENCE</scope>
</reference>
<name>A0A644YB60_9ZZZZ</name>
<sequence>MKALTFEQTGVIEDLLMNLEDKIDKVDIVLDRSIEYVDGLESQLVVGIVVDYMKLVKNDIEEFYKFLKENAAHTDQDEELH</sequence>
<accession>A0A644YB60</accession>
<proteinExistence type="predicted"/>
<evidence type="ECO:0000313" key="1">
    <source>
        <dbReference type="EMBL" id="MPM25786.1"/>
    </source>
</evidence>